<dbReference type="GO" id="GO:0004252">
    <property type="term" value="F:serine-type endopeptidase activity"/>
    <property type="evidence" value="ECO:0007669"/>
    <property type="project" value="UniProtKB-UniRule"/>
</dbReference>
<dbReference type="InterPro" id="IPR022398">
    <property type="entry name" value="Peptidase_S8_His-AS"/>
</dbReference>
<evidence type="ECO:0000256" key="4">
    <source>
        <dbReference type="ARBA" id="ARBA00022825"/>
    </source>
</evidence>
<dbReference type="AlphaFoldDB" id="A0A7X1E7D2"/>
<dbReference type="PRINTS" id="PR00723">
    <property type="entry name" value="SUBTILISIN"/>
</dbReference>
<accession>A0A7X1E7D2</accession>
<dbReference type="Gene3D" id="3.40.50.200">
    <property type="entry name" value="Peptidase S8/S53 domain"/>
    <property type="match status" value="1"/>
</dbReference>
<dbReference type="GO" id="GO:0006508">
    <property type="term" value="P:proteolysis"/>
    <property type="evidence" value="ECO:0007669"/>
    <property type="project" value="UniProtKB-KW"/>
</dbReference>
<feature type="active site" description="Charge relay system" evidence="5">
    <location>
        <position position="441"/>
    </location>
</feature>
<evidence type="ECO:0000256" key="3">
    <source>
        <dbReference type="ARBA" id="ARBA00022801"/>
    </source>
</evidence>
<feature type="domain" description="Peptidase S8/S53" evidence="6">
    <location>
        <begin position="236"/>
        <end position="473"/>
    </location>
</feature>
<comment type="similarity">
    <text evidence="1 5">Belongs to the peptidase S8 family.</text>
</comment>
<keyword evidence="3 5" id="KW-0378">Hydrolase</keyword>
<evidence type="ECO:0000256" key="5">
    <source>
        <dbReference type="PROSITE-ProRule" id="PRU01240"/>
    </source>
</evidence>
<feature type="active site" description="Charge relay system" evidence="5">
    <location>
        <position position="244"/>
    </location>
</feature>
<dbReference type="InterPro" id="IPR000209">
    <property type="entry name" value="Peptidase_S8/S53_dom"/>
</dbReference>
<protein>
    <submittedName>
        <fullName evidence="7">S8 family serine peptidase</fullName>
    </submittedName>
</protein>
<proteinExistence type="inferred from homology"/>
<dbReference type="InterPro" id="IPR034204">
    <property type="entry name" value="PfSUB1-like_cat_dom"/>
</dbReference>
<evidence type="ECO:0000259" key="6">
    <source>
        <dbReference type="Pfam" id="PF00082"/>
    </source>
</evidence>
<comment type="caution">
    <text evidence="7">The sequence shown here is derived from an EMBL/GenBank/DDBJ whole genome shotgun (WGS) entry which is preliminary data.</text>
</comment>
<sequence length="1044" mass="112949">MKFSRILLATATLFLLGVVAYRLTLNTTNAPNGHANVSTVTNSETLNPETKLPVAKVTPSAPKAIQLPAEAMSYESLLDAFSFLPEQAELAPTQPQDSELQQMIATEMGAPHSSENVIVFLDKRTATAPAIASIAKRCEIASITRFENLGGGMILSLQRSQLSPEVEEVLLAFGESGLTRSIETDKLSYIQEATAPNDPNFDYQWGLDNQGVLFPGAIAGSDINVREAWDYQTSSKGTIVAIVDTGALTTHEDLQSNIWSGIGYDYESNDSDPTDEHGHGTHVAGIIGAVTNNGLGVSGVAQEADMMILKASGSSGGMPLSVILNCFSYAIANGASIVNASFGSTSYSSVQQESIEDLRTADIILVAAAGNYTANLDNEGFYPATYDLDNIVTVGASDCDDQIADFSNYGSTEVDIFAPGETIYSTYYTGTSKYGFKNGTSMAAPMVTGALSLIRANKPSLTYKQTIDFLLENCDEVSALTPYCIYGRLNVGAAIAASSAYVPEAPEGSDPLDFEPDSNDLLLLTESAITKWSIDETDTFQGYASLDGGEMGENWEPVGYGNIDADIEKEIVFHNTSDGRISYWNVDTGAFQSSETLQSIITASYSTEGLSLQAALDIDENGSLDLVWKDASNHMQVWMMENRARLSQHTVTSNEGYPLAILWNQIEDLNASNGKLTFLTDLNGTDHLVTKLDSNLSVETQSQVEISHRYGALKAFMDFNGDGHRDAYYYQRQQGRGLVFYMNNYEPQSFQYVKDANNDLSQWIPAAVADLDGNSQDELVWQHVTTGAIRYTDNHLDTESFSTYPSYSQSLTDSETAQTIKGSLLKGFADLDGDGKSDALFSQRDGSVFSMSVTSENAFALSHVAEADGSFGTISTEDLVISGDVAGIADIDLDGYLEILGSDSEGQLYSYTISGSSITNANHIDGTTLPAGATLVKLIDWNEDSFLDIVWADADGTLKVWILEYYTLIDEETILDETGSELVSPTIHDIYPQGSGIFKMAVSHSGSLEYWTFDSVTNRRTSQTPALDWLGDPLSLTSQSFPQF</sequence>
<keyword evidence="8" id="KW-1185">Reference proteome</keyword>
<organism evidence="7 8">
    <name type="scientific">Pelagicoccus albus</name>
    <dbReference type="NCBI Taxonomy" id="415222"/>
    <lineage>
        <taxon>Bacteria</taxon>
        <taxon>Pseudomonadati</taxon>
        <taxon>Verrucomicrobiota</taxon>
        <taxon>Opitutia</taxon>
        <taxon>Puniceicoccales</taxon>
        <taxon>Pelagicoccaceae</taxon>
        <taxon>Pelagicoccus</taxon>
    </lineage>
</organism>
<dbReference type="EMBL" id="JACHVC010000006">
    <property type="protein sequence ID" value="MBC2605615.1"/>
    <property type="molecule type" value="Genomic_DNA"/>
</dbReference>
<dbReference type="PROSITE" id="PS51892">
    <property type="entry name" value="SUBTILASE"/>
    <property type="match status" value="1"/>
</dbReference>
<keyword evidence="2 5" id="KW-0645">Protease</keyword>
<dbReference type="InterPro" id="IPR051048">
    <property type="entry name" value="Peptidase_S8/S53_subtilisin"/>
</dbReference>
<evidence type="ECO:0000256" key="1">
    <source>
        <dbReference type="ARBA" id="ARBA00011073"/>
    </source>
</evidence>
<keyword evidence="4 5" id="KW-0720">Serine protease</keyword>
<name>A0A7X1E7D2_9BACT</name>
<dbReference type="InterPro" id="IPR028994">
    <property type="entry name" value="Integrin_alpha_N"/>
</dbReference>
<dbReference type="PANTHER" id="PTHR43399">
    <property type="entry name" value="SUBTILISIN-RELATED"/>
    <property type="match status" value="1"/>
</dbReference>
<dbReference type="CDD" id="cd07473">
    <property type="entry name" value="Peptidases_S8_Subtilisin_like"/>
    <property type="match status" value="1"/>
</dbReference>
<dbReference type="PROSITE" id="PS00138">
    <property type="entry name" value="SUBTILASE_SER"/>
    <property type="match status" value="1"/>
</dbReference>
<evidence type="ECO:0000256" key="2">
    <source>
        <dbReference type="ARBA" id="ARBA00022670"/>
    </source>
</evidence>
<dbReference type="InterPro" id="IPR015500">
    <property type="entry name" value="Peptidase_S8_subtilisin-rel"/>
</dbReference>
<dbReference type="SUPFAM" id="SSF69318">
    <property type="entry name" value="Integrin alpha N-terminal domain"/>
    <property type="match status" value="1"/>
</dbReference>
<dbReference type="Pfam" id="PF00082">
    <property type="entry name" value="Peptidase_S8"/>
    <property type="match status" value="1"/>
</dbReference>
<reference evidence="7 8" key="1">
    <citation type="submission" date="2020-07" db="EMBL/GenBank/DDBJ databases">
        <authorList>
            <person name="Feng X."/>
        </authorList>
    </citation>
    <scope>NUCLEOTIDE SEQUENCE [LARGE SCALE GENOMIC DNA]</scope>
    <source>
        <strain evidence="7 8">JCM23202</strain>
    </source>
</reference>
<dbReference type="SUPFAM" id="SSF52743">
    <property type="entry name" value="Subtilisin-like"/>
    <property type="match status" value="1"/>
</dbReference>
<dbReference type="InterPro" id="IPR023828">
    <property type="entry name" value="Peptidase_S8_Ser-AS"/>
</dbReference>
<dbReference type="RefSeq" id="WP_185659484.1">
    <property type="nucleotide sequence ID" value="NZ_CAWPOO010000006.1"/>
</dbReference>
<evidence type="ECO:0000313" key="8">
    <source>
        <dbReference type="Proteomes" id="UP000526501"/>
    </source>
</evidence>
<dbReference type="InterPro" id="IPR036852">
    <property type="entry name" value="Peptidase_S8/S53_dom_sf"/>
</dbReference>
<gene>
    <name evidence="7" type="ORF">H5P27_06120</name>
</gene>
<dbReference type="PANTHER" id="PTHR43399:SF4">
    <property type="entry name" value="CELL WALL-ASSOCIATED PROTEASE"/>
    <property type="match status" value="1"/>
</dbReference>
<dbReference type="PROSITE" id="PS00137">
    <property type="entry name" value="SUBTILASE_HIS"/>
    <property type="match status" value="1"/>
</dbReference>
<feature type="active site" description="Charge relay system" evidence="5">
    <location>
        <position position="279"/>
    </location>
</feature>
<dbReference type="Proteomes" id="UP000526501">
    <property type="component" value="Unassembled WGS sequence"/>
</dbReference>
<evidence type="ECO:0000313" key="7">
    <source>
        <dbReference type="EMBL" id="MBC2605615.1"/>
    </source>
</evidence>